<sequence>MVWATPRLCKTREAFLQNMKSGSNPERRRKMPFKFRNELLVLDIFTENLGGNDVSFGIIFTSRKLFQTLALAMMGEEKEVLGVTDGTYKLDFINWTLFSFGTCGQRYTTKSYTSTNFILRHLCLCALKQHSLIQNCFRSHQTFELLAPFGQKIEREKGLLNRKEEYDDVIKPQLDLLERSRSEDQFFALSKTITENWRSRGEGGYADWLEEQYLSDPWDLWFITASNKAGIVPNQNPIEAHHSSIKNFAAGHLRAAISHVLPATLPKILIHCGHDG</sequence>
<keyword evidence="2" id="KW-1185">Reference proteome</keyword>
<accession>A0A225UB05</accession>
<dbReference type="Proteomes" id="UP000198211">
    <property type="component" value="Unassembled WGS sequence"/>
</dbReference>
<dbReference type="EMBL" id="NBNE01023807">
    <property type="protein sequence ID" value="OWY90131.1"/>
    <property type="molecule type" value="Genomic_DNA"/>
</dbReference>
<feature type="non-terminal residue" evidence="1">
    <location>
        <position position="276"/>
    </location>
</feature>
<dbReference type="OrthoDB" id="127062at2759"/>
<organism evidence="1 2">
    <name type="scientific">Phytophthora megakarya</name>
    <dbReference type="NCBI Taxonomy" id="4795"/>
    <lineage>
        <taxon>Eukaryota</taxon>
        <taxon>Sar</taxon>
        <taxon>Stramenopiles</taxon>
        <taxon>Oomycota</taxon>
        <taxon>Peronosporomycetes</taxon>
        <taxon>Peronosporales</taxon>
        <taxon>Peronosporaceae</taxon>
        <taxon>Phytophthora</taxon>
    </lineage>
</organism>
<evidence type="ECO:0000313" key="1">
    <source>
        <dbReference type="EMBL" id="OWY90131.1"/>
    </source>
</evidence>
<proteinExistence type="predicted"/>
<reference evidence="2" key="1">
    <citation type="submission" date="2017-03" db="EMBL/GenBank/DDBJ databases">
        <title>Phytopthora megakarya and P. palmivora, two closely related causual agents of cacao black pod achieved similar genome size and gene model numbers by different mechanisms.</title>
        <authorList>
            <person name="Ali S."/>
            <person name="Shao J."/>
            <person name="Larry D.J."/>
            <person name="Kronmiller B."/>
            <person name="Shen D."/>
            <person name="Strem M.D."/>
            <person name="Melnick R.L."/>
            <person name="Guiltinan M.J."/>
            <person name="Tyler B.M."/>
            <person name="Meinhardt L.W."/>
            <person name="Bailey B.A."/>
        </authorList>
    </citation>
    <scope>NUCLEOTIDE SEQUENCE [LARGE SCALE GENOMIC DNA]</scope>
    <source>
        <strain evidence="2">zdho120</strain>
    </source>
</reference>
<dbReference type="AlphaFoldDB" id="A0A225UB05"/>
<evidence type="ECO:0000313" key="2">
    <source>
        <dbReference type="Proteomes" id="UP000198211"/>
    </source>
</evidence>
<gene>
    <name evidence="1" type="ORF">PHMEG_00041877</name>
</gene>
<protein>
    <submittedName>
        <fullName evidence="1">Uncharacterized protein</fullName>
    </submittedName>
</protein>
<comment type="caution">
    <text evidence="1">The sequence shown here is derived from an EMBL/GenBank/DDBJ whole genome shotgun (WGS) entry which is preliminary data.</text>
</comment>
<name>A0A225UB05_9STRA</name>